<evidence type="ECO:0000313" key="2">
    <source>
        <dbReference type="EMBL" id="KLO05582.1"/>
    </source>
</evidence>
<dbReference type="GO" id="GO:0052651">
    <property type="term" value="P:monoacylglycerol catabolic process"/>
    <property type="evidence" value="ECO:0007669"/>
    <property type="project" value="TreeGrafter"/>
</dbReference>
<dbReference type="AlphaFoldDB" id="A0A0H2R2L3"/>
<sequence length="403" mass="44074">MPPLDRLLALGQLLLLGGGAAYLLLVTSLTIPSIQRHALYLHSLRFPLFLDLDNPVKYGLPVHRTLNLQLKTSDDVKIGAWLILPEADPDSFASDEAHPLALEGPPSPAFMNASLASRPTILFFHGNAATRAMQFRVQFCKTYARAFGANVLAIDYRGFGDSEGTPSEEGLIRDARAAWDWAIDSGARAEDVALVGLSLGTGVVAGLAAQLSQEGISPRGVMLHAPFTTIAELLQTYHLFGIIPILRPLRSLPILSNFLLKYLQSPFETESIIGNISAPILIAHSHDDADIPIIHSQNLYDTLLEPLLPTLPALPYLPSDLKQFDWPAFERAKDDRLARKAALVATQEIPRFGSVHTFQKQGITGDFHPVTFVETQWGGHDRIGLQDTVIDIIGKAFFPKTSV</sequence>
<keyword evidence="3" id="KW-1185">Reference proteome</keyword>
<name>A0A0H2R2L3_9AGAM</name>
<feature type="domain" description="AB hydrolase-1" evidence="1">
    <location>
        <begin position="119"/>
        <end position="213"/>
    </location>
</feature>
<evidence type="ECO:0000259" key="1">
    <source>
        <dbReference type="Pfam" id="PF00561"/>
    </source>
</evidence>
<dbReference type="EMBL" id="KQ086289">
    <property type="protein sequence ID" value="KLO05582.1"/>
    <property type="molecule type" value="Genomic_DNA"/>
</dbReference>
<dbReference type="InParanoid" id="A0A0H2R2L3"/>
<dbReference type="PANTHER" id="PTHR12277">
    <property type="entry name" value="ALPHA/BETA HYDROLASE DOMAIN-CONTAINING PROTEIN"/>
    <property type="match status" value="1"/>
</dbReference>
<reference evidence="2 3" key="1">
    <citation type="submission" date="2015-04" db="EMBL/GenBank/DDBJ databases">
        <title>Complete genome sequence of Schizopora paradoxa KUC8140, a cosmopolitan wood degrader in East Asia.</title>
        <authorList>
            <consortium name="DOE Joint Genome Institute"/>
            <person name="Min B."/>
            <person name="Park H."/>
            <person name="Jang Y."/>
            <person name="Kim J.-J."/>
            <person name="Kim K.H."/>
            <person name="Pangilinan J."/>
            <person name="Lipzen A."/>
            <person name="Riley R."/>
            <person name="Grigoriev I.V."/>
            <person name="Spatafora J.W."/>
            <person name="Choi I.-G."/>
        </authorList>
    </citation>
    <scope>NUCLEOTIDE SEQUENCE [LARGE SCALE GENOMIC DNA]</scope>
    <source>
        <strain evidence="2 3">KUC8140</strain>
    </source>
</reference>
<evidence type="ECO:0000313" key="3">
    <source>
        <dbReference type="Proteomes" id="UP000053477"/>
    </source>
</evidence>
<dbReference type="OrthoDB" id="446723at2759"/>
<dbReference type="STRING" id="27342.A0A0H2R2L3"/>
<proteinExistence type="predicted"/>
<dbReference type="GO" id="GO:0006660">
    <property type="term" value="P:phosphatidylserine catabolic process"/>
    <property type="evidence" value="ECO:0007669"/>
    <property type="project" value="TreeGrafter"/>
</dbReference>
<gene>
    <name evidence="2" type="ORF">SCHPADRAFT_910942</name>
</gene>
<dbReference type="GO" id="GO:0047372">
    <property type="term" value="F:monoacylglycerol lipase activity"/>
    <property type="evidence" value="ECO:0007669"/>
    <property type="project" value="TreeGrafter"/>
</dbReference>
<dbReference type="InterPro" id="IPR029058">
    <property type="entry name" value="AB_hydrolase_fold"/>
</dbReference>
<protein>
    <submittedName>
        <fullName evidence="2">Alpha/beta-hydrolase</fullName>
    </submittedName>
</protein>
<dbReference type="Gene3D" id="3.40.50.1820">
    <property type="entry name" value="alpha/beta hydrolase"/>
    <property type="match status" value="1"/>
</dbReference>
<keyword evidence="2" id="KW-0378">Hydrolase</keyword>
<dbReference type="PANTHER" id="PTHR12277:SF194">
    <property type="entry name" value="FI04476P"/>
    <property type="match status" value="1"/>
</dbReference>
<dbReference type="GO" id="GO:0004622">
    <property type="term" value="F:phosphatidylcholine lysophospholipase activity"/>
    <property type="evidence" value="ECO:0007669"/>
    <property type="project" value="TreeGrafter"/>
</dbReference>
<accession>A0A0H2R2L3</accession>
<dbReference type="Pfam" id="PF00561">
    <property type="entry name" value="Abhydrolase_1"/>
    <property type="match status" value="1"/>
</dbReference>
<organism evidence="2 3">
    <name type="scientific">Schizopora paradoxa</name>
    <dbReference type="NCBI Taxonomy" id="27342"/>
    <lineage>
        <taxon>Eukaryota</taxon>
        <taxon>Fungi</taxon>
        <taxon>Dikarya</taxon>
        <taxon>Basidiomycota</taxon>
        <taxon>Agaricomycotina</taxon>
        <taxon>Agaricomycetes</taxon>
        <taxon>Hymenochaetales</taxon>
        <taxon>Schizoporaceae</taxon>
        <taxon>Schizopora</taxon>
    </lineage>
</organism>
<dbReference type="SUPFAM" id="SSF53474">
    <property type="entry name" value="alpha/beta-Hydrolases"/>
    <property type="match status" value="1"/>
</dbReference>
<dbReference type="InterPro" id="IPR000073">
    <property type="entry name" value="AB_hydrolase_1"/>
</dbReference>
<dbReference type="Proteomes" id="UP000053477">
    <property type="component" value="Unassembled WGS sequence"/>
</dbReference>
<dbReference type="GO" id="GO:0005789">
    <property type="term" value="C:endoplasmic reticulum membrane"/>
    <property type="evidence" value="ECO:0007669"/>
    <property type="project" value="TreeGrafter"/>
</dbReference>